<evidence type="ECO:0000313" key="4">
    <source>
        <dbReference type="Proteomes" id="UP000726136"/>
    </source>
</evidence>
<evidence type="ECO:0000313" key="3">
    <source>
        <dbReference type="EMBL" id="MBF4437689.1"/>
    </source>
</evidence>
<dbReference type="EMBL" id="SCLC01001223">
    <property type="protein sequence ID" value="MBF4437689.1"/>
    <property type="molecule type" value="Genomic_DNA"/>
</dbReference>
<dbReference type="Proteomes" id="UP000726136">
    <property type="component" value="Unassembled WGS sequence"/>
</dbReference>
<comment type="caution">
    <text evidence="3">The sequence shown here is derived from an EMBL/GenBank/DDBJ whole genome shotgun (WGS) entry which is preliminary data.</text>
</comment>
<organism evidence="3 5">
    <name type="scientific">Vibrio anguillarum</name>
    <name type="common">Listonella anguillarum</name>
    <dbReference type="NCBI Taxonomy" id="55601"/>
    <lineage>
        <taxon>Bacteria</taxon>
        <taxon>Pseudomonadati</taxon>
        <taxon>Pseudomonadota</taxon>
        <taxon>Gammaproteobacteria</taxon>
        <taxon>Vibrionales</taxon>
        <taxon>Vibrionaceae</taxon>
        <taxon>Vibrio</taxon>
    </lineage>
</organism>
<protein>
    <submittedName>
        <fullName evidence="3">Uncharacterized protein</fullName>
    </submittedName>
</protein>
<evidence type="ECO:0000256" key="1">
    <source>
        <dbReference type="SAM" id="Phobius"/>
    </source>
</evidence>
<dbReference type="RefSeq" id="WP_194579337.1">
    <property type="nucleotide sequence ID" value="NZ_RDPI01000033.1"/>
</dbReference>
<keyword evidence="4" id="KW-1185">Reference proteome</keyword>
<keyword evidence="1" id="KW-0472">Membrane</keyword>
<feature type="transmembrane region" description="Helical" evidence="1">
    <location>
        <begin position="43"/>
        <end position="61"/>
    </location>
</feature>
<accession>A0AAW4BKT8</accession>
<proteinExistence type="predicted"/>
<dbReference type="EMBL" id="RDPI01000033">
    <property type="protein sequence ID" value="MBF4374970.1"/>
    <property type="molecule type" value="Genomic_DNA"/>
</dbReference>
<keyword evidence="1" id="KW-1133">Transmembrane helix</keyword>
<evidence type="ECO:0000313" key="5">
    <source>
        <dbReference type="Proteomes" id="UP000786185"/>
    </source>
</evidence>
<feature type="transmembrane region" description="Helical" evidence="1">
    <location>
        <begin position="5"/>
        <end position="23"/>
    </location>
</feature>
<dbReference type="AlphaFoldDB" id="A0AAW4BKT8"/>
<dbReference type="Proteomes" id="UP000786185">
    <property type="component" value="Unassembled WGS sequence"/>
</dbReference>
<name>A0AAW4BKT8_VIBAN</name>
<sequence>MTKQWCYFLGCLFSVPLWLGLVAELNVTELNVAASKFAVTSDNPAMFGFNILVVLIAVYVGDLS</sequence>
<reference evidence="3 4" key="1">
    <citation type="journal article" date="2021" name="PeerJ">
        <title>Analysis of 44 Vibrio anguillarum genomes reveals high genetic diversity.</title>
        <authorList>
            <person name="Hansen M.J."/>
            <person name="Dalsgaard I."/>
        </authorList>
    </citation>
    <scope>NUCLEOTIDE SEQUENCE</scope>
    <source>
        <strain evidence="2 4">040915-1/1B</strain>
        <strain evidence="3">850617-1/1</strain>
    </source>
</reference>
<gene>
    <name evidence="2" type="ORF">EAY46_18040</name>
    <name evidence="3" type="ORF">ERJ77_25035</name>
</gene>
<keyword evidence="1" id="KW-0812">Transmembrane</keyword>
<evidence type="ECO:0000313" key="2">
    <source>
        <dbReference type="EMBL" id="MBF4374970.1"/>
    </source>
</evidence>